<proteinExistence type="predicted"/>
<reference evidence="6 7" key="1">
    <citation type="submission" date="2019-06" db="EMBL/GenBank/DDBJ databases">
        <title>Cerasibacillus sp. nov., isolated from maize field.</title>
        <authorList>
            <person name="Lin S.-Y."/>
            <person name="Tsai C.-F."/>
            <person name="Young C.-C."/>
        </authorList>
    </citation>
    <scope>NUCLEOTIDE SEQUENCE [LARGE SCALE GENOMIC DNA]</scope>
    <source>
        <strain evidence="6 7">CC-CFT480</strain>
    </source>
</reference>
<comment type="caution">
    <text evidence="6">The sequence shown here is derived from an EMBL/GenBank/DDBJ whole genome shotgun (WGS) entry which is preliminary data.</text>
</comment>
<evidence type="ECO:0000313" key="6">
    <source>
        <dbReference type="EMBL" id="TXL66622.1"/>
    </source>
</evidence>
<evidence type="ECO:0000256" key="2">
    <source>
        <dbReference type="ARBA" id="ARBA00022692"/>
    </source>
</evidence>
<evidence type="ECO:0000256" key="5">
    <source>
        <dbReference type="SAM" id="Phobius"/>
    </source>
</evidence>
<dbReference type="Proteomes" id="UP000321574">
    <property type="component" value="Unassembled WGS sequence"/>
</dbReference>
<feature type="transmembrane region" description="Helical" evidence="5">
    <location>
        <begin position="134"/>
        <end position="155"/>
    </location>
</feature>
<accession>A0A5C8P038</accession>
<keyword evidence="1" id="KW-1003">Cell membrane</keyword>
<organism evidence="6 7">
    <name type="scientific">Cerasibacillus terrae</name>
    <dbReference type="NCBI Taxonomy" id="2498845"/>
    <lineage>
        <taxon>Bacteria</taxon>
        <taxon>Bacillati</taxon>
        <taxon>Bacillota</taxon>
        <taxon>Bacilli</taxon>
        <taxon>Bacillales</taxon>
        <taxon>Bacillaceae</taxon>
        <taxon>Cerasibacillus</taxon>
    </lineage>
</organism>
<dbReference type="RefSeq" id="WP_147666022.1">
    <property type="nucleotide sequence ID" value="NZ_VDUW01000002.1"/>
</dbReference>
<dbReference type="InterPro" id="IPR003810">
    <property type="entry name" value="Mntp/YtaF"/>
</dbReference>
<dbReference type="Pfam" id="PF02659">
    <property type="entry name" value="Mntp"/>
    <property type="match status" value="1"/>
</dbReference>
<name>A0A5C8P038_9BACI</name>
<keyword evidence="3 5" id="KW-1133">Transmembrane helix</keyword>
<feature type="transmembrane region" description="Helical" evidence="5">
    <location>
        <begin position="106"/>
        <end position="128"/>
    </location>
</feature>
<keyword evidence="4 5" id="KW-0472">Membrane</keyword>
<gene>
    <name evidence="6" type="ORF">FHP05_04345</name>
</gene>
<dbReference type="PANTHER" id="PTHR35529">
    <property type="entry name" value="MANGANESE EFFLUX PUMP MNTP-RELATED"/>
    <property type="match status" value="1"/>
</dbReference>
<dbReference type="PANTHER" id="PTHR35529:SF1">
    <property type="entry name" value="MANGANESE EFFLUX PUMP MNTP-RELATED"/>
    <property type="match status" value="1"/>
</dbReference>
<feature type="transmembrane region" description="Helical" evidence="5">
    <location>
        <begin position="162"/>
        <end position="183"/>
    </location>
</feature>
<dbReference type="EMBL" id="VDUW01000002">
    <property type="protein sequence ID" value="TXL66622.1"/>
    <property type="molecule type" value="Genomic_DNA"/>
</dbReference>
<protein>
    <recommendedName>
        <fullName evidence="8">Manganese efflux pump MntP</fullName>
    </recommendedName>
</protein>
<evidence type="ECO:0000256" key="3">
    <source>
        <dbReference type="ARBA" id="ARBA00022989"/>
    </source>
</evidence>
<dbReference type="OrthoDB" id="1679700at2"/>
<evidence type="ECO:0000256" key="1">
    <source>
        <dbReference type="ARBA" id="ARBA00022475"/>
    </source>
</evidence>
<feature type="transmembrane region" description="Helical" evidence="5">
    <location>
        <begin position="12"/>
        <end position="33"/>
    </location>
</feature>
<feature type="transmembrane region" description="Helical" evidence="5">
    <location>
        <begin position="40"/>
        <end position="65"/>
    </location>
</feature>
<evidence type="ECO:0008006" key="8">
    <source>
        <dbReference type="Google" id="ProtNLM"/>
    </source>
</evidence>
<evidence type="ECO:0000256" key="4">
    <source>
        <dbReference type="ARBA" id="ARBA00023136"/>
    </source>
</evidence>
<keyword evidence="2 5" id="KW-0812">Transmembrane</keyword>
<keyword evidence="7" id="KW-1185">Reference proteome</keyword>
<sequence length="185" mass="19806">MSQHIFGEVGTLIFLAFAVGLDAFSVSLVIGLQKIRLKRIAIISGMIGFQHMVLPAIGMILGQFISSQVGAFTTLLSGLLLFFIGAHIFFGAFATEQKHSPHPYGFGLWILGFSVSVDSFPIGLSFGMSNIQSFLVTITFFIVSSSLTLIGLLIGRRIQGMLGTYSEILSGSILCAFGLAVIFSS</sequence>
<feature type="transmembrane region" description="Helical" evidence="5">
    <location>
        <begin position="71"/>
        <end position="94"/>
    </location>
</feature>
<evidence type="ECO:0000313" key="7">
    <source>
        <dbReference type="Proteomes" id="UP000321574"/>
    </source>
</evidence>
<dbReference type="AlphaFoldDB" id="A0A5C8P038"/>